<feature type="region of interest" description="Disordered" evidence="1">
    <location>
        <begin position="117"/>
        <end position="136"/>
    </location>
</feature>
<sequence length="136" mass="15823">MSTLNEDKENEIDEEIEEDVEKEKSKGKEKITEEPLDKIKGENNPNPKQKIYKAKDKASYDKHIHRIFFQVHDKVWQFNSRLCGKVRSRWDDPYTVVKVFDNGAIIILDPKTGQSFTVNGQRSPRGDTTEAARSWL</sequence>
<feature type="compositionally biased region" description="Basic and acidic residues" evidence="1">
    <location>
        <begin position="21"/>
        <end position="41"/>
    </location>
</feature>
<dbReference type="Proteomes" id="UP000652761">
    <property type="component" value="Unassembled WGS sequence"/>
</dbReference>
<gene>
    <name evidence="2" type="ORF">Taro_051304</name>
</gene>
<protein>
    <submittedName>
        <fullName evidence="2">Uncharacterized protein</fullName>
    </submittedName>
</protein>
<evidence type="ECO:0000313" key="3">
    <source>
        <dbReference type="Proteomes" id="UP000652761"/>
    </source>
</evidence>
<feature type="region of interest" description="Disordered" evidence="1">
    <location>
        <begin position="1"/>
        <end position="54"/>
    </location>
</feature>
<evidence type="ECO:0000256" key="1">
    <source>
        <dbReference type="SAM" id="MobiDB-lite"/>
    </source>
</evidence>
<reference evidence="2" key="1">
    <citation type="submission" date="2017-07" db="EMBL/GenBank/DDBJ databases">
        <title>Taro Niue Genome Assembly and Annotation.</title>
        <authorList>
            <person name="Atibalentja N."/>
            <person name="Keating K."/>
            <person name="Fields C.J."/>
        </authorList>
    </citation>
    <scope>NUCLEOTIDE SEQUENCE</scope>
    <source>
        <strain evidence="2">Niue_2</strain>
        <tissue evidence="2">Leaf</tissue>
    </source>
</reference>
<dbReference type="EMBL" id="NMUH01008114">
    <property type="protein sequence ID" value="MQM18317.1"/>
    <property type="molecule type" value="Genomic_DNA"/>
</dbReference>
<name>A0A843XGR0_COLES</name>
<proteinExistence type="predicted"/>
<accession>A0A843XGR0</accession>
<dbReference type="OrthoDB" id="670199at2759"/>
<evidence type="ECO:0000313" key="2">
    <source>
        <dbReference type="EMBL" id="MQM18317.1"/>
    </source>
</evidence>
<comment type="caution">
    <text evidence="2">The sequence shown here is derived from an EMBL/GenBank/DDBJ whole genome shotgun (WGS) entry which is preliminary data.</text>
</comment>
<dbReference type="AlphaFoldDB" id="A0A843XGR0"/>
<feature type="compositionally biased region" description="Acidic residues" evidence="1">
    <location>
        <begin position="8"/>
        <end position="20"/>
    </location>
</feature>
<organism evidence="2 3">
    <name type="scientific">Colocasia esculenta</name>
    <name type="common">Wild taro</name>
    <name type="synonym">Arum esculentum</name>
    <dbReference type="NCBI Taxonomy" id="4460"/>
    <lineage>
        <taxon>Eukaryota</taxon>
        <taxon>Viridiplantae</taxon>
        <taxon>Streptophyta</taxon>
        <taxon>Embryophyta</taxon>
        <taxon>Tracheophyta</taxon>
        <taxon>Spermatophyta</taxon>
        <taxon>Magnoliopsida</taxon>
        <taxon>Liliopsida</taxon>
        <taxon>Araceae</taxon>
        <taxon>Aroideae</taxon>
        <taxon>Colocasieae</taxon>
        <taxon>Colocasia</taxon>
    </lineage>
</organism>
<keyword evidence="3" id="KW-1185">Reference proteome</keyword>